<comment type="caution">
    <text evidence="2">The sequence shown here is derived from an EMBL/GenBank/DDBJ whole genome shotgun (WGS) entry which is preliminary data.</text>
</comment>
<protein>
    <submittedName>
        <fullName evidence="2">Uncharacterized protein</fullName>
    </submittedName>
</protein>
<evidence type="ECO:0000256" key="1">
    <source>
        <dbReference type="SAM" id="MobiDB-lite"/>
    </source>
</evidence>
<name>A0AAV4CGC4_9GAST</name>
<organism evidence="2 3">
    <name type="scientific">Plakobranchus ocellatus</name>
    <dbReference type="NCBI Taxonomy" id="259542"/>
    <lineage>
        <taxon>Eukaryota</taxon>
        <taxon>Metazoa</taxon>
        <taxon>Spiralia</taxon>
        <taxon>Lophotrochozoa</taxon>
        <taxon>Mollusca</taxon>
        <taxon>Gastropoda</taxon>
        <taxon>Heterobranchia</taxon>
        <taxon>Euthyneura</taxon>
        <taxon>Panpulmonata</taxon>
        <taxon>Sacoglossa</taxon>
        <taxon>Placobranchoidea</taxon>
        <taxon>Plakobranchidae</taxon>
        <taxon>Plakobranchus</taxon>
    </lineage>
</organism>
<dbReference type="Proteomes" id="UP000735302">
    <property type="component" value="Unassembled WGS sequence"/>
</dbReference>
<dbReference type="AlphaFoldDB" id="A0AAV4CGC4"/>
<accession>A0AAV4CGC4</accession>
<dbReference type="EMBL" id="BLXT01006199">
    <property type="protein sequence ID" value="GFO29849.1"/>
    <property type="molecule type" value="Genomic_DNA"/>
</dbReference>
<keyword evidence="3" id="KW-1185">Reference proteome</keyword>
<proteinExistence type="predicted"/>
<evidence type="ECO:0000313" key="2">
    <source>
        <dbReference type="EMBL" id="GFO29849.1"/>
    </source>
</evidence>
<sequence length="85" mass="9741">MKILIMRWTMKKFVAVRRLNVSPTVRQPLDSEELDEVQSDGNNGEEWREGTVTPKNLPFVSRTELHPKTTQSTIPSTKSDCGLKR</sequence>
<feature type="compositionally biased region" description="Polar residues" evidence="1">
    <location>
        <begin position="68"/>
        <end position="79"/>
    </location>
</feature>
<reference evidence="2 3" key="1">
    <citation type="journal article" date="2021" name="Elife">
        <title>Chloroplast acquisition without the gene transfer in kleptoplastic sea slugs, Plakobranchus ocellatus.</title>
        <authorList>
            <person name="Maeda T."/>
            <person name="Takahashi S."/>
            <person name="Yoshida T."/>
            <person name="Shimamura S."/>
            <person name="Takaki Y."/>
            <person name="Nagai Y."/>
            <person name="Toyoda A."/>
            <person name="Suzuki Y."/>
            <person name="Arimoto A."/>
            <person name="Ishii H."/>
            <person name="Satoh N."/>
            <person name="Nishiyama T."/>
            <person name="Hasebe M."/>
            <person name="Maruyama T."/>
            <person name="Minagawa J."/>
            <person name="Obokata J."/>
            <person name="Shigenobu S."/>
        </authorList>
    </citation>
    <scope>NUCLEOTIDE SEQUENCE [LARGE SCALE GENOMIC DNA]</scope>
</reference>
<gene>
    <name evidence="2" type="ORF">PoB_005635400</name>
</gene>
<evidence type="ECO:0000313" key="3">
    <source>
        <dbReference type="Proteomes" id="UP000735302"/>
    </source>
</evidence>
<feature type="region of interest" description="Disordered" evidence="1">
    <location>
        <begin position="28"/>
        <end position="85"/>
    </location>
</feature>